<gene>
    <name evidence="1" type="primary">495</name>
    <name evidence="1" type="ORF">PBI_121Q_495</name>
</gene>
<dbReference type="KEGG" id="vg:22111535"/>
<dbReference type="GeneID" id="22111535"/>
<proteinExistence type="predicted"/>
<reference evidence="1 2" key="1">
    <citation type="submission" date="2014-09" db="EMBL/GenBank/DDBJ databases">
        <authorList>
            <person name="Lapin J.S."/>
            <person name="Pope W.H."/>
            <person name="Hua J."/>
            <person name="Ford M.E."/>
            <person name="Conway J.F."/>
            <person name="Hatfull G.F."/>
            <person name="Hendrix R.W."/>
        </authorList>
    </citation>
    <scope>NUCLEOTIDE SEQUENCE [LARGE SCALE GENOMIC DNA]</scope>
</reference>
<name>A0A097EYA2_9CAUD</name>
<evidence type="ECO:0000313" key="1">
    <source>
        <dbReference type="EMBL" id="AIT14385.1"/>
    </source>
</evidence>
<dbReference type="RefSeq" id="YP_009102082.1">
    <property type="nucleotide sequence ID" value="NC_025447.1"/>
</dbReference>
<organism evidence="1 2">
    <name type="scientific">Escherichia phage 121Q</name>
    <dbReference type="NCBI Taxonomy" id="1555202"/>
    <lineage>
        <taxon>Viruses</taxon>
        <taxon>Duplodnaviria</taxon>
        <taxon>Heunggongvirae</taxon>
        <taxon>Uroviricota</taxon>
        <taxon>Caudoviricetes</taxon>
        <taxon>Asteriusvirus</taxon>
        <taxon>Asteriusvirus av121Q</taxon>
    </lineage>
</organism>
<keyword evidence="2" id="KW-1185">Reference proteome</keyword>
<accession>A0A097EYA2</accession>
<sequence length="61" mass="7179">MQNEIFKKEYDGESLYDIQRDVHEAFDSRFNPLAEQIPQDEFGFQEGTFTVTITWSPDETS</sequence>
<protein>
    <submittedName>
        <fullName evidence="1">Uncharacterized protein</fullName>
    </submittedName>
</protein>
<dbReference type="EMBL" id="KM507819">
    <property type="protein sequence ID" value="AIT14385.1"/>
    <property type="molecule type" value="Genomic_DNA"/>
</dbReference>
<evidence type="ECO:0000313" key="2">
    <source>
        <dbReference type="Proteomes" id="UP000029889"/>
    </source>
</evidence>
<dbReference type="OrthoDB" id="28484at10239"/>
<dbReference type="Proteomes" id="UP000029889">
    <property type="component" value="Segment"/>
</dbReference>